<dbReference type="OrthoDB" id="6023636at2"/>
<dbReference type="AlphaFoldDB" id="A0A5B8HTS9"/>
<keyword evidence="1" id="KW-1133">Transmembrane helix</keyword>
<evidence type="ECO:0000313" key="2">
    <source>
        <dbReference type="EMBL" id="QDX31919.1"/>
    </source>
</evidence>
<dbReference type="EMBL" id="CP042220">
    <property type="protein sequence ID" value="QDX31919.1"/>
    <property type="molecule type" value="Genomic_DNA"/>
</dbReference>
<sequence length="126" mass="14280">MIFSIISLLQHGNILISCLMWVSGCIVGGMVANRLFSSQTYRPGRKEGTVTVPGTYSVITIFLFYFPFRYYLGYLQATSVDHILSSPMVLLLALVSGGIVGFFTLRAYIIFLRYKTLRYKTMNIKK</sequence>
<keyword evidence="1" id="KW-0812">Transmembrane</keyword>
<feature type="transmembrane region" description="Helical" evidence="1">
    <location>
        <begin position="14"/>
        <end position="36"/>
    </location>
</feature>
<dbReference type="KEGG" id="dic:Dpoa569_0001046"/>
<gene>
    <name evidence="2" type="ORF">Dpoa569_0001046</name>
</gene>
<feature type="transmembrane region" description="Helical" evidence="1">
    <location>
        <begin position="48"/>
        <end position="68"/>
    </location>
</feature>
<keyword evidence="3" id="KW-1185">Reference proteome</keyword>
<proteinExistence type="predicted"/>
<name>A0A5B8HTS9_9GAMM</name>
<protein>
    <submittedName>
        <fullName evidence="2">Uncharacterized protein</fullName>
    </submittedName>
</protein>
<reference evidence="2 3" key="1">
    <citation type="journal article" date="2019" name="Environ. Microbiol.">
        <title>The phytopathogenic nature of Dickeya aquatica 174/2 and the dynamic early evolution of Dickeya pathogenicity.</title>
        <authorList>
            <person name="Duprey A."/>
            <person name="Taib N."/>
            <person name="Leonard S."/>
            <person name="Garin T."/>
            <person name="Flandrois J.P."/>
            <person name="Nasser W."/>
            <person name="Brochier-Armanet C."/>
            <person name="Reverchon S."/>
        </authorList>
    </citation>
    <scope>NUCLEOTIDE SEQUENCE [LARGE SCALE GENOMIC DNA]</scope>
    <source>
        <strain evidence="2 3">NCPPB 569</strain>
    </source>
</reference>
<feature type="transmembrane region" description="Helical" evidence="1">
    <location>
        <begin position="88"/>
        <end position="112"/>
    </location>
</feature>
<organism evidence="2 3">
    <name type="scientific">Dickeya poaceiphila</name>
    <dbReference type="NCBI Taxonomy" id="568768"/>
    <lineage>
        <taxon>Bacteria</taxon>
        <taxon>Pseudomonadati</taxon>
        <taxon>Pseudomonadota</taxon>
        <taxon>Gammaproteobacteria</taxon>
        <taxon>Enterobacterales</taxon>
        <taxon>Pectobacteriaceae</taxon>
        <taxon>Dickeya</taxon>
    </lineage>
</organism>
<dbReference type="Proteomes" id="UP000320591">
    <property type="component" value="Chromosome"/>
</dbReference>
<evidence type="ECO:0000256" key="1">
    <source>
        <dbReference type="SAM" id="Phobius"/>
    </source>
</evidence>
<evidence type="ECO:0000313" key="3">
    <source>
        <dbReference type="Proteomes" id="UP000320591"/>
    </source>
</evidence>
<keyword evidence="1" id="KW-0472">Membrane</keyword>
<accession>A0A5B8HTS9</accession>